<feature type="region of interest" description="Disordered" evidence="2">
    <location>
        <begin position="104"/>
        <end position="125"/>
    </location>
</feature>
<evidence type="ECO:0000256" key="1">
    <source>
        <dbReference type="SAM" id="Coils"/>
    </source>
</evidence>
<evidence type="ECO:0000256" key="2">
    <source>
        <dbReference type="SAM" id="MobiDB-lite"/>
    </source>
</evidence>
<keyword evidence="4" id="KW-1185">Reference proteome</keyword>
<gene>
    <name evidence="3" type="ORF">PAAG_03224</name>
</gene>
<feature type="coiled-coil region" evidence="1">
    <location>
        <begin position="335"/>
        <end position="362"/>
    </location>
</feature>
<name>C1GYS0_PARBA</name>
<dbReference type="HOGENOM" id="CLU_546407_0_0_1"/>
<evidence type="ECO:0000313" key="3">
    <source>
        <dbReference type="EMBL" id="EEH41661.2"/>
    </source>
</evidence>
<accession>C1GYS0</accession>
<sequence>MSKRPYASDFPSGSPSPPIRKTIVTTEPHLWNRNNQSLRALEPQQARETSAAVVAKRTITPDQLWRTPITRSMGINAILNPSHSLAMDPSPPLGIRDLLEPALYSSSSPSTNPPATPSPMGLTPSSDPFMSQHGRRMYSPVPQRHILTAKSPAVRSQNIGFGYPPVRGTMLVEQTPFVPQPYGDSLVRSSMDASQSTRHFMSKLSNRPTTFPGNSRPVVAPQNTTLDMAQTAYRPLLQASHPPSPTNLLQQPISSLPQHIGDPFTGEESWGRTPQNSDSSYTFVSAHSRFSSIRDPSSQSIIPIDFDSGSREAAEKRLKNCAASRSFRKRRKLNENEMKHKLERQEDKIRHITEARDFYRAERDFFKALYGRDMGLDRIPRRPQSPVPESEGEQEVGQVRRQLDCRYRQFPSKVKPIPNEDNSLSCVDLPSDSSTYAKSVSVDMCSSRDLPTTSIFSKKTARQELESWPVGIQFTAECIRFVKISGDRFPIVHYYVAAF</sequence>
<dbReference type="GeneID" id="9097776"/>
<dbReference type="Proteomes" id="UP000002059">
    <property type="component" value="Partially assembled WGS sequence"/>
</dbReference>
<dbReference type="OrthoDB" id="2247093at2759"/>
<reference evidence="3 4" key="1">
    <citation type="journal article" date="2011" name="PLoS Genet.">
        <title>Comparative genomic analysis of human fungal pathogens causing paracoccidioidomycosis.</title>
        <authorList>
            <person name="Desjardins C.A."/>
            <person name="Champion M.D."/>
            <person name="Holder J.W."/>
            <person name="Muszewska A."/>
            <person name="Goldberg J."/>
            <person name="Bailao A.M."/>
            <person name="Brigido M.M."/>
            <person name="Ferreira M.E."/>
            <person name="Garcia A.M."/>
            <person name="Grynberg M."/>
            <person name="Gujja S."/>
            <person name="Heiman D.I."/>
            <person name="Henn M.R."/>
            <person name="Kodira C.D."/>
            <person name="Leon-Narvaez H."/>
            <person name="Longo L.V."/>
            <person name="Ma L.J."/>
            <person name="Malavazi I."/>
            <person name="Matsuo A.L."/>
            <person name="Morais F.V."/>
            <person name="Pereira M."/>
            <person name="Rodriguez-Brito S."/>
            <person name="Sakthikumar S."/>
            <person name="Salem-Izacc S.M."/>
            <person name="Sykes S.M."/>
            <person name="Teixeira M.M."/>
            <person name="Vallejo M.C."/>
            <person name="Walter M.E."/>
            <person name="Yandava C."/>
            <person name="Young S."/>
            <person name="Zeng Q."/>
            <person name="Zucker J."/>
            <person name="Felipe M.S."/>
            <person name="Goldman G.H."/>
            <person name="Haas B.J."/>
            <person name="McEwen J.G."/>
            <person name="Nino-Vega G."/>
            <person name="Puccia R."/>
            <person name="San-Blas G."/>
            <person name="Soares C.M."/>
            <person name="Birren B.W."/>
            <person name="Cuomo C.A."/>
        </authorList>
    </citation>
    <scope>NUCLEOTIDE SEQUENCE [LARGE SCALE GENOMIC DNA]</scope>
    <source>
        <strain evidence="4">ATCC MYA-826 / Pb01</strain>
    </source>
</reference>
<evidence type="ECO:0008006" key="5">
    <source>
        <dbReference type="Google" id="ProtNLM"/>
    </source>
</evidence>
<feature type="region of interest" description="Disordered" evidence="2">
    <location>
        <begin position="1"/>
        <end position="21"/>
    </location>
</feature>
<feature type="region of interest" description="Disordered" evidence="2">
    <location>
        <begin position="377"/>
        <end position="398"/>
    </location>
</feature>
<protein>
    <recommendedName>
        <fullName evidence="5">BZIP domain-containing protein</fullName>
    </recommendedName>
</protein>
<evidence type="ECO:0000313" key="4">
    <source>
        <dbReference type="Proteomes" id="UP000002059"/>
    </source>
</evidence>
<keyword evidence="1" id="KW-0175">Coiled coil</keyword>
<dbReference type="EMBL" id="KN293999">
    <property type="protein sequence ID" value="EEH41661.2"/>
    <property type="molecule type" value="Genomic_DNA"/>
</dbReference>
<dbReference type="AlphaFoldDB" id="C1GYS0"/>
<proteinExistence type="predicted"/>
<dbReference type="KEGG" id="pbl:PAAG_03224"/>
<dbReference type="RefSeq" id="XP_002794679.2">
    <property type="nucleotide sequence ID" value="XM_002794633.2"/>
</dbReference>
<dbReference type="eggNOG" id="ENOG502S3WG">
    <property type="taxonomic scope" value="Eukaryota"/>
</dbReference>
<dbReference type="VEuPathDB" id="FungiDB:PAAG_03224"/>
<organism evidence="3 4">
    <name type="scientific">Paracoccidioides lutzii (strain ATCC MYA-826 / Pb01)</name>
    <name type="common">Paracoccidioides brasiliensis</name>
    <dbReference type="NCBI Taxonomy" id="502779"/>
    <lineage>
        <taxon>Eukaryota</taxon>
        <taxon>Fungi</taxon>
        <taxon>Dikarya</taxon>
        <taxon>Ascomycota</taxon>
        <taxon>Pezizomycotina</taxon>
        <taxon>Eurotiomycetes</taxon>
        <taxon>Eurotiomycetidae</taxon>
        <taxon>Onygenales</taxon>
        <taxon>Ajellomycetaceae</taxon>
        <taxon>Paracoccidioides</taxon>
    </lineage>
</organism>